<comment type="caution">
    <text evidence="3">The sequence shown here is derived from an EMBL/GenBank/DDBJ whole genome shotgun (WGS) entry which is preliminary data.</text>
</comment>
<organism evidence="3 4">
    <name type="scientific">Apiospora hydei</name>
    <dbReference type="NCBI Taxonomy" id="1337664"/>
    <lineage>
        <taxon>Eukaryota</taxon>
        <taxon>Fungi</taxon>
        <taxon>Dikarya</taxon>
        <taxon>Ascomycota</taxon>
        <taxon>Pezizomycotina</taxon>
        <taxon>Sordariomycetes</taxon>
        <taxon>Xylariomycetidae</taxon>
        <taxon>Amphisphaeriales</taxon>
        <taxon>Apiosporaceae</taxon>
        <taxon>Apiospora</taxon>
    </lineage>
</organism>
<dbReference type="EMBL" id="JAQQWN010000007">
    <property type="protein sequence ID" value="KAK8075662.1"/>
    <property type="molecule type" value="Genomic_DNA"/>
</dbReference>
<dbReference type="PANTHER" id="PTHR10887:SF445">
    <property type="entry name" value="NFX1-TYPE ZINC FINGER-CONTAINING PROTEIN 1"/>
    <property type="match status" value="1"/>
</dbReference>
<dbReference type="PANTHER" id="PTHR10887">
    <property type="entry name" value="DNA2/NAM7 HELICASE FAMILY"/>
    <property type="match status" value="1"/>
</dbReference>
<protein>
    <recommendedName>
        <fullName evidence="2">DNA2/NAM7 helicase helicase domain-containing protein</fullName>
    </recommendedName>
</protein>
<reference evidence="3 4" key="1">
    <citation type="submission" date="2023-01" db="EMBL/GenBank/DDBJ databases">
        <title>Analysis of 21 Apiospora genomes using comparative genomics revels a genus with tremendous synthesis potential of carbohydrate active enzymes and secondary metabolites.</title>
        <authorList>
            <person name="Sorensen T."/>
        </authorList>
    </citation>
    <scope>NUCLEOTIDE SEQUENCE [LARGE SCALE GENOMIC DNA]</scope>
    <source>
        <strain evidence="3 4">CBS 114990</strain>
    </source>
</reference>
<dbReference type="Proteomes" id="UP001433268">
    <property type="component" value="Unassembled WGS sequence"/>
</dbReference>
<feature type="region of interest" description="Disordered" evidence="1">
    <location>
        <begin position="915"/>
        <end position="935"/>
    </location>
</feature>
<evidence type="ECO:0000259" key="2">
    <source>
        <dbReference type="Pfam" id="PF13086"/>
    </source>
</evidence>
<keyword evidence="4" id="KW-1185">Reference proteome</keyword>
<sequence length="935" mass="103514">MRAAASIETEDERNNYREWKRLLRRQPPPVDNRAALKSFWSQALAIVESSAADQYQMLVKDLTDDQFHGCLYLIQTLGMSIDAQWDEALVITRDMLQLITHPKLLDCLSIDTPVGTMYSVISGSNGNRAIPFLKSFCSNLERGCRRHGIPKDLTDYVQLVLDATHELLSREKRVAFCEHLSALFDQLDSVIPFLDTENDLQMKTDRLSILRKIARLSTGRIATSTTGDQARPSGSAANLPSVYPRELKLPGTRHDNDHLNIAHISILPTAGELLSDQDEFLPSTDFRQPHFLDDPVQRYLDTHFRLLRYDVFGPLKEVLGALIPSIARNDTLSKLHLDANVHLYYKSSISHVSVDDRRGFELHVTFTPLKQLHKKTAKERQQWWSAAKRLEVGSLLYFVFPADESVMLLPLIVSNKTLDGPLEHSLLSATSPVFKAKLAMQGATDVGNALRMYTEKSKGVLVELPGLIPATLESPRYARDAGFSFSLDPIASGDGPPLSLSATSSPDDTSLIDGLESRLTLDRGQCRALVAALTQEFSLIQGPPGTGKSYLGVQLIRVLLACKKKAKLGPIIIVCFTNHALDQFLVHLKQVGITKFIRIGGQSRTSQIDEHNLRKVSAGVAKTKTESYILGSTYSSLEEEMKTMGANLATFHQLRKSPVSALAQFLRRKHPKIYAKFFDEDAEGFKIVGKDPIGSWLGTARYGASASAPEIMDEAGSRALLGQAERSVDSILSRDRHRLVNLWLSQLKQDRIELLHESIVETESKRNEINAVHNEVNRRTLADADVIGITTTGMARDVSLLRGLRSKVVLCEEAGEVLEAHVVSALLPSVEHFIQIGDHQQLRPTINNWTTLSLESNRGQDYQLDRRPCTRPSSAHSPVHVAIAHAAMGATSYAAKIVGNVWCRCAMCCFHAGTSPTTSPATKPSSLPRSPAASR</sequence>
<evidence type="ECO:0000313" key="4">
    <source>
        <dbReference type="Proteomes" id="UP001433268"/>
    </source>
</evidence>
<name>A0ABR1VWQ1_9PEZI</name>
<dbReference type="InterPro" id="IPR045055">
    <property type="entry name" value="DNA2/NAM7-like"/>
</dbReference>
<accession>A0ABR1VWQ1</accession>
<dbReference type="GeneID" id="92047700"/>
<evidence type="ECO:0000256" key="1">
    <source>
        <dbReference type="SAM" id="MobiDB-lite"/>
    </source>
</evidence>
<evidence type="ECO:0000313" key="3">
    <source>
        <dbReference type="EMBL" id="KAK8075662.1"/>
    </source>
</evidence>
<gene>
    <name evidence="3" type="ORF">PG997_010325</name>
</gene>
<proteinExistence type="predicted"/>
<dbReference type="SUPFAM" id="SSF52540">
    <property type="entry name" value="P-loop containing nucleoside triphosphate hydrolases"/>
    <property type="match status" value="1"/>
</dbReference>
<dbReference type="Pfam" id="PF13086">
    <property type="entry name" value="AAA_11"/>
    <property type="match status" value="1"/>
</dbReference>
<dbReference type="InterPro" id="IPR041677">
    <property type="entry name" value="DNA2/NAM7_AAA_11"/>
</dbReference>
<dbReference type="InterPro" id="IPR027417">
    <property type="entry name" value="P-loop_NTPase"/>
</dbReference>
<feature type="domain" description="DNA2/NAM7 helicase helicase" evidence="2">
    <location>
        <begin position="521"/>
        <end position="846"/>
    </location>
</feature>
<dbReference type="Gene3D" id="3.40.50.300">
    <property type="entry name" value="P-loop containing nucleotide triphosphate hydrolases"/>
    <property type="match status" value="1"/>
</dbReference>
<dbReference type="RefSeq" id="XP_066666602.1">
    <property type="nucleotide sequence ID" value="XM_066814640.1"/>
</dbReference>